<dbReference type="PANTHER" id="PTHR46007">
    <property type="entry name" value="MEDIATOR OF RNA POLYMERASE II TRANSCRIPTION SUBUNIT 12"/>
    <property type="match status" value="1"/>
</dbReference>
<dbReference type="Proteomes" id="UP001244341">
    <property type="component" value="Chromosome 16b"/>
</dbReference>
<feature type="compositionally biased region" description="Low complexity" evidence="1">
    <location>
        <begin position="488"/>
        <end position="499"/>
    </location>
</feature>
<organism evidence="2 3">
    <name type="scientific">Tetradesmus obliquus</name>
    <name type="common">Green alga</name>
    <name type="synonym">Acutodesmus obliquus</name>
    <dbReference type="NCBI Taxonomy" id="3088"/>
    <lineage>
        <taxon>Eukaryota</taxon>
        <taxon>Viridiplantae</taxon>
        <taxon>Chlorophyta</taxon>
        <taxon>core chlorophytes</taxon>
        <taxon>Chlorophyceae</taxon>
        <taxon>CS clade</taxon>
        <taxon>Sphaeropleales</taxon>
        <taxon>Scenedesmaceae</taxon>
        <taxon>Tetradesmus</taxon>
    </lineage>
</organism>
<gene>
    <name evidence="2" type="ORF">OEZ85_000356</name>
</gene>
<proteinExistence type="predicted"/>
<evidence type="ECO:0008006" key="4">
    <source>
        <dbReference type="Google" id="ProtNLM"/>
    </source>
</evidence>
<feature type="compositionally biased region" description="Gly residues" evidence="1">
    <location>
        <begin position="1026"/>
        <end position="1042"/>
    </location>
</feature>
<feature type="compositionally biased region" description="Gly residues" evidence="1">
    <location>
        <begin position="1219"/>
        <end position="1244"/>
    </location>
</feature>
<feature type="region of interest" description="Disordered" evidence="1">
    <location>
        <begin position="687"/>
        <end position="706"/>
    </location>
</feature>
<feature type="compositionally biased region" description="Gly residues" evidence="1">
    <location>
        <begin position="1113"/>
        <end position="1125"/>
    </location>
</feature>
<dbReference type="InterPro" id="IPR051647">
    <property type="entry name" value="Mediator_comp_sub12"/>
</dbReference>
<feature type="region of interest" description="Disordered" evidence="1">
    <location>
        <begin position="253"/>
        <end position="286"/>
    </location>
</feature>
<feature type="region of interest" description="Disordered" evidence="1">
    <location>
        <begin position="1107"/>
        <end position="1253"/>
    </location>
</feature>
<feature type="region of interest" description="Disordered" evidence="1">
    <location>
        <begin position="998"/>
        <end position="1045"/>
    </location>
</feature>
<reference evidence="2 3" key="1">
    <citation type="submission" date="2023-05" db="EMBL/GenBank/DDBJ databases">
        <title>A 100% complete, gapless, phased diploid assembly of the Scenedesmus obliquus UTEX 3031 genome.</title>
        <authorList>
            <person name="Biondi T.C."/>
            <person name="Hanschen E.R."/>
            <person name="Kwon T."/>
            <person name="Eng W."/>
            <person name="Kruse C.P.S."/>
            <person name="Koehler S.I."/>
            <person name="Kunde Y."/>
            <person name="Gleasner C.D."/>
            <person name="You Mak K.T."/>
            <person name="Polle J."/>
            <person name="Hovde B.T."/>
            <person name="Starkenburg S.R."/>
        </authorList>
    </citation>
    <scope>NUCLEOTIDE SEQUENCE [LARGE SCALE GENOMIC DNA]</scope>
    <source>
        <strain evidence="2 3">DOE0152z</strain>
    </source>
</reference>
<dbReference type="CDD" id="cd00590">
    <property type="entry name" value="RRM_SF"/>
    <property type="match status" value="1"/>
</dbReference>
<feature type="compositionally biased region" description="Basic and acidic residues" evidence="1">
    <location>
        <begin position="1162"/>
        <end position="1183"/>
    </location>
</feature>
<dbReference type="PANTHER" id="PTHR46007:SF8">
    <property type="entry name" value="C2H2-TYPE DOMAIN-CONTAINING PROTEIN"/>
    <property type="match status" value="1"/>
</dbReference>
<evidence type="ECO:0000313" key="2">
    <source>
        <dbReference type="EMBL" id="WIA23654.1"/>
    </source>
</evidence>
<dbReference type="SUPFAM" id="SSF54928">
    <property type="entry name" value="RNA-binding domain, RBD"/>
    <property type="match status" value="1"/>
</dbReference>
<feature type="compositionally biased region" description="Low complexity" evidence="1">
    <location>
        <begin position="1008"/>
        <end position="1025"/>
    </location>
</feature>
<feature type="region of interest" description="Disordered" evidence="1">
    <location>
        <begin position="771"/>
        <end position="816"/>
    </location>
</feature>
<dbReference type="InterPro" id="IPR012677">
    <property type="entry name" value="Nucleotide-bd_a/b_plait_sf"/>
</dbReference>
<feature type="compositionally biased region" description="Pro residues" evidence="1">
    <location>
        <begin position="518"/>
        <end position="527"/>
    </location>
</feature>
<feature type="compositionally biased region" description="Basic and acidic residues" evidence="1">
    <location>
        <begin position="1190"/>
        <end position="1201"/>
    </location>
</feature>
<dbReference type="Gene3D" id="3.30.70.330">
    <property type="match status" value="1"/>
</dbReference>
<evidence type="ECO:0000313" key="3">
    <source>
        <dbReference type="Proteomes" id="UP001244341"/>
    </source>
</evidence>
<keyword evidence="3" id="KW-1185">Reference proteome</keyword>
<feature type="compositionally biased region" description="Low complexity" evidence="1">
    <location>
        <begin position="1208"/>
        <end position="1218"/>
    </location>
</feature>
<name>A0ABY8UQH0_TETOB</name>
<dbReference type="InterPro" id="IPR035979">
    <property type="entry name" value="RBD_domain_sf"/>
</dbReference>
<protein>
    <recommendedName>
        <fullName evidence="4">RRM domain-containing protein</fullName>
    </recommendedName>
</protein>
<feature type="compositionally biased region" description="Low complexity" evidence="1">
    <location>
        <begin position="794"/>
        <end position="805"/>
    </location>
</feature>
<sequence length="1296" mass="130541">MASAWAPGARDAQHSLSKLEIDASGADQHIVLVEGCGSCSEQELRARLAPYGSIAWCNGVGGGRCLVRFLAKESVAAAIQALDGASLNGSTVKIAPYSVGHLPGLQQADSPMARLESIPAGLPDHLGYFATLIEEEASQAAQQQRMQQQQANAFAGAFPDLEPCHPEWNPDTGMDMLTPLEDEELILDESHMHSFVSGSGLSTSQLWTQRSIGAVARKDLAKIAAMQSLAHSNSSTPTHGGSMAAGLGSPWGSFTAGSSSGSAAELQMAGMQQQQQQQQQQQHQLHMQASVGSEVMPPMLQGSNMGLHANGSFCGSDVMGRSAAECSSNDVGAMLGGTVQPVPPPAHQQHGVLGAQPPPPPRGNGDGCNSYGNTDGRLSGAASPVPAPPPRAMTPSGSSAPGQVWGPSPTASPRFAGPSQQPQSPSGSFRPPRVATRLFQPGMSNLGNNNWGGQGHMEQQGPGSGTRYASSQQQQQQQPMLPTGAFNQPPMQQSQQQGQPPVPPPYSNRVSSPVNRGVPPPPPPGLPHPGYAAASAAAAAAGICGSPVPPCSPAGGRLGMPAPLHGMSSCPAGMLESMASGSRQCMGVRSPCPGGPQQPLASHSSVGALLMAQHAASAGSMAQQARAQTPHAAAAAAEPVWKADGSLFVQELLQLLRGGAAAGNSFLCNLRDLLECAVAAADVGSSNAVTEADSDKKAAPAADTTKAPAAPVDAAAFLGMLQEAAAPLMAAAAVAAATVARTGSLFQQPGRRGLQQRVSEASEAGSAAVSAGGARSAAGNMCEPGKGLKPIRTGSGDRSSSAGGAEHSSDLDTPPGLLLRQQLAGRASGPSYSQPGSPSAAQLQLLYPLHPRTTTNGGRDAGGVPQPGTPMLLVPQTLPELLSARAALVRLMASAHGFVQSQQYRAAAARLEGVEAVYDSMHDDPVVVKRRKCREMAAMRESIRKDASFVQAVSSLSSLRNHIYSLSRKVLIGYGHVEGLPVDLLLGGLTSELSTILTDPSGQPPPGMAAAAAEPEAAGGAASEPGGAGAGGRSEGGGGVGEPQGTLPQQVLDFFTCALPLPKLALLVFTEFVPVDPSPCCVSTPMAGGSSGGSGSFGGAADSLVGGAVSSSSGGGATSFGGASSGGASSAGSSGGQRGSNLRHSRRSSGHSSAEVAGGAADGREGGQHGERRSSYRYSRDGENGGNGGHGRERDGIDRRGSGGSGRGARCQGSFSNSGGNGGHEGGANAGAGSGGGSGNGSGKQRGQRRSQQCEFDLVAEAAALEAATTAAAPLVAAAVCDLPTGRRMRNSSNDA</sequence>
<dbReference type="EMBL" id="CP126223">
    <property type="protein sequence ID" value="WIA23654.1"/>
    <property type="molecule type" value="Genomic_DNA"/>
</dbReference>
<evidence type="ECO:0000256" key="1">
    <source>
        <dbReference type="SAM" id="MobiDB-lite"/>
    </source>
</evidence>
<feature type="region of interest" description="Disordered" evidence="1">
    <location>
        <begin position="335"/>
        <end position="529"/>
    </location>
</feature>
<accession>A0ABY8UQH0</accession>